<feature type="region of interest" description="Disordered" evidence="1">
    <location>
        <begin position="302"/>
        <end position="452"/>
    </location>
</feature>
<feature type="compositionally biased region" description="Polar residues" evidence="1">
    <location>
        <begin position="584"/>
        <end position="622"/>
    </location>
</feature>
<feature type="compositionally biased region" description="Low complexity" evidence="1">
    <location>
        <begin position="311"/>
        <end position="328"/>
    </location>
</feature>
<feature type="compositionally biased region" description="Pro residues" evidence="1">
    <location>
        <begin position="203"/>
        <end position="213"/>
    </location>
</feature>
<gene>
    <name evidence="2" type="ORF">CVT25_006107</name>
</gene>
<feature type="region of interest" description="Disordered" evidence="1">
    <location>
        <begin position="469"/>
        <end position="514"/>
    </location>
</feature>
<feature type="compositionally biased region" description="Polar residues" evidence="1">
    <location>
        <begin position="255"/>
        <end position="264"/>
    </location>
</feature>
<feature type="region of interest" description="Disordered" evidence="1">
    <location>
        <begin position="172"/>
        <end position="264"/>
    </location>
</feature>
<accession>A0A409XIK3</accession>
<feature type="compositionally biased region" description="Low complexity" evidence="1">
    <location>
        <begin position="634"/>
        <end position="645"/>
    </location>
</feature>
<feature type="compositionally biased region" description="Basic and acidic residues" evidence="1">
    <location>
        <begin position="624"/>
        <end position="633"/>
    </location>
</feature>
<dbReference type="OrthoDB" id="2162994at2759"/>
<organism evidence="2 3">
    <name type="scientific">Psilocybe cyanescens</name>
    <dbReference type="NCBI Taxonomy" id="93625"/>
    <lineage>
        <taxon>Eukaryota</taxon>
        <taxon>Fungi</taxon>
        <taxon>Dikarya</taxon>
        <taxon>Basidiomycota</taxon>
        <taxon>Agaricomycotina</taxon>
        <taxon>Agaricomycetes</taxon>
        <taxon>Agaricomycetidae</taxon>
        <taxon>Agaricales</taxon>
        <taxon>Agaricineae</taxon>
        <taxon>Strophariaceae</taxon>
        <taxon>Psilocybe</taxon>
    </lineage>
</organism>
<feature type="compositionally biased region" description="Basic residues" evidence="1">
    <location>
        <begin position="361"/>
        <end position="373"/>
    </location>
</feature>
<evidence type="ECO:0000313" key="2">
    <source>
        <dbReference type="EMBL" id="PPQ90587.1"/>
    </source>
</evidence>
<feature type="compositionally biased region" description="Acidic residues" evidence="1">
    <location>
        <begin position="779"/>
        <end position="809"/>
    </location>
</feature>
<name>A0A409XIK3_PSICY</name>
<dbReference type="InParanoid" id="A0A409XIK3"/>
<evidence type="ECO:0000313" key="3">
    <source>
        <dbReference type="Proteomes" id="UP000283269"/>
    </source>
</evidence>
<feature type="compositionally biased region" description="Low complexity" evidence="1">
    <location>
        <begin position="66"/>
        <end position="79"/>
    </location>
</feature>
<evidence type="ECO:0000256" key="1">
    <source>
        <dbReference type="SAM" id="MobiDB-lite"/>
    </source>
</evidence>
<comment type="caution">
    <text evidence="2">The sequence shown here is derived from an EMBL/GenBank/DDBJ whole genome shotgun (WGS) entry which is preliminary data.</text>
</comment>
<feature type="compositionally biased region" description="Low complexity" evidence="1">
    <location>
        <begin position="566"/>
        <end position="583"/>
    </location>
</feature>
<feature type="compositionally biased region" description="Polar residues" evidence="1">
    <location>
        <begin position="420"/>
        <end position="452"/>
    </location>
</feature>
<dbReference type="Proteomes" id="UP000283269">
    <property type="component" value="Unassembled WGS sequence"/>
</dbReference>
<protein>
    <submittedName>
        <fullName evidence="2">Uncharacterized protein</fullName>
    </submittedName>
</protein>
<feature type="compositionally biased region" description="Low complexity" evidence="1">
    <location>
        <begin position="398"/>
        <end position="407"/>
    </location>
</feature>
<feature type="compositionally biased region" description="Gly residues" evidence="1">
    <location>
        <begin position="343"/>
        <end position="353"/>
    </location>
</feature>
<feature type="compositionally biased region" description="Basic and acidic residues" evidence="1">
    <location>
        <begin position="382"/>
        <end position="392"/>
    </location>
</feature>
<reference evidence="2 3" key="1">
    <citation type="journal article" date="2018" name="Evol. Lett.">
        <title>Horizontal gene cluster transfer increased hallucinogenic mushroom diversity.</title>
        <authorList>
            <person name="Reynolds H.T."/>
            <person name="Vijayakumar V."/>
            <person name="Gluck-Thaler E."/>
            <person name="Korotkin H.B."/>
            <person name="Matheny P.B."/>
            <person name="Slot J.C."/>
        </authorList>
    </citation>
    <scope>NUCLEOTIDE SEQUENCE [LARGE SCALE GENOMIC DNA]</scope>
    <source>
        <strain evidence="2 3">2631</strain>
    </source>
</reference>
<feature type="compositionally biased region" description="Low complexity" evidence="1">
    <location>
        <begin position="810"/>
        <end position="823"/>
    </location>
</feature>
<dbReference type="AlphaFoldDB" id="A0A409XIK3"/>
<feature type="compositionally biased region" description="Low complexity" evidence="1">
    <location>
        <begin position="488"/>
        <end position="506"/>
    </location>
</feature>
<dbReference type="STRING" id="93625.A0A409XIK3"/>
<keyword evidence="3" id="KW-1185">Reference proteome</keyword>
<dbReference type="EMBL" id="NHYD01001603">
    <property type="protein sequence ID" value="PPQ90587.1"/>
    <property type="molecule type" value="Genomic_DNA"/>
</dbReference>
<feature type="region of interest" description="Disordered" evidence="1">
    <location>
        <begin position="61"/>
        <end position="92"/>
    </location>
</feature>
<proteinExistence type="predicted"/>
<feature type="compositionally biased region" description="Acidic residues" evidence="1">
    <location>
        <begin position="755"/>
        <end position="770"/>
    </location>
</feature>
<sequence length="835" mass="89510">MDLSPTRLSQDSLSPVLSAFNHQSNADLARLLAHSYSEVDDLRKELAIVRKRAEKADRLAKAFTAHSSSSTSSPPHSTTNGDQPPLTAQHAQQIKQIVDEYEQKLARAEAERDEAEARKREALEGWKQLDDILSTLELHTREARFISRSYVPGDSQGGGNGHFMLPPTSVATAQHQGMAPPNSASRQHSRHMSSRATVAFPLALPPHPNPNPTPTQSARRPRTPSMDSMYNASQPPPKRSRAGLDDQRGRPPPTSYSESYVASVQQQEYDQIRVRQQQQAVLQRRAGGASAPEARIIDRKYGQPHGASHNRAASPGHSRSGSHSSSGSMDVDEMLIEATTGDTGNGTPNGAGRGYLDSPHHHPQQHQQSHQHHLNQQLVASEVRRRSERDASPRAYPSSNISNSNNIAVTSANPYPPQHPSSTSYPANQSAPVSLRSSGTLQASPQNQSQASHVNHVFAPVVTGAPTKKTKFPNTPVGSITGPGLSGSGPSLDAPSAPVQPPAAATPYPPTNSDGQRICRQCGIVGRYKDGKCVEKWGPGPMGPGTVCDRCRKKMKRVERRGTLEQQQQQQVAVLQAQQQQHQPRTNSHAQLPSSQGSERSLNRSDTILTHQASHGPQTFAVSRNERDRDESTHTSSHLRSTHASNTTASFSKSQRHAPTPPSIASLREQHDDDDDDHADQERDPEQLPTSNIGRGGSAAAAAAAVNSRSDSRNGRIRAGAKATPPRTESTYPSGVTPAKRSGLHGSISPRGADVDEMDADADADAEAEAEILGAVDATGEDDDLDGEGDGDGEGDPENDGDPDAELLEAVDAAEANSNASSNGGDRSWLKSEPS</sequence>
<feature type="region of interest" description="Disordered" evidence="1">
    <location>
        <begin position="560"/>
        <end position="835"/>
    </location>
</feature>